<dbReference type="Pfam" id="PF01266">
    <property type="entry name" value="DAO"/>
    <property type="match status" value="1"/>
</dbReference>
<evidence type="ECO:0000256" key="3">
    <source>
        <dbReference type="ARBA" id="ARBA00023002"/>
    </source>
</evidence>
<evidence type="ECO:0000256" key="4">
    <source>
        <dbReference type="ARBA" id="ARBA00049872"/>
    </source>
</evidence>
<dbReference type="GO" id="GO:0005737">
    <property type="term" value="C:cytoplasm"/>
    <property type="evidence" value="ECO:0007669"/>
    <property type="project" value="TreeGrafter"/>
</dbReference>
<sequence length="385" mass="41425">MATSTTGHAIVIGGGIIGLATCFEFQDAGFEVTLIDPDPISGATHHAGGMLAPTAEVQYQQQALVPLMKESARLYPDLIQRVTQHTDLPTGYRTDGTVLIGADRADAQHLSELIDYIKAEDLDIETLTTRQARQLEPALSPRIAKAAAIDGDHQLDPRLFARALFDAVLARGAQHVRETVSTITQSTTHQSVTLSSGARIEVDSSDVTVLAAGLGAAKITGWFDGEHPLQLRPVYGDVLRVRVPESLQPLTTRVIRGFVEDRPIYVIPRDDGTVTIGATSREDQPHPRTSAIHDLLRDAIRVVPGLEETEFLEATCGARPGTPDDLPYLGQVRDNLIVSTGYFRHGILLAALGARTAVQLATGQQTSQAVASCDPFRHATSTLNV</sequence>
<dbReference type="GO" id="GO:0050660">
    <property type="term" value="F:flavin adenine dinucleotide binding"/>
    <property type="evidence" value="ECO:0007669"/>
    <property type="project" value="InterPro"/>
</dbReference>
<evidence type="ECO:0000313" key="8">
    <source>
        <dbReference type="Proteomes" id="UP001054925"/>
    </source>
</evidence>
<dbReference type="Gene3D" id="3.30.9.10">
    <property type="entry name" value="D-Amino Acid Oxidase, subunit A, domain 2"/>
    <property type="match status" value="1"/>
</dbReference>
<dbReference type="EMBL" id="BQKK01000001">
    <property type="protein sequence ID" value="GJN42050.1"/>
    <property type="molecule type" value="Genomic_DNA"/>
</dbReference>
<gene>
    <name evidence="7" type="ORF">CAT723_05290</name>
</gene>
<keyword evidence="2" id="KW-0784">Thiamine biosynthesis</keyword>
<dbReference type="NCBIfam" id="TIGR02352">
    <property type="entry name" value="thiamin_ThiO"/>
    <property type="match status" value="1"/>
</dbReference>
<name>A0AAV5G6X0_CORAM</name>
<comment type="pathway">
    <text evidence="1">Cofactor biosynthesis; thiamine diphosphate biosynthesis.</text>
</comment>
<reference evidence="7" key="1">
    <citation type="submission" date="2021-12" db="EMBL/GenBank/DDBJ databases">
        <title>Draft genome sequence of Corynebacterium ammoniagenes strain T-723.</title>
        <authorList>
            <person name="Matsuzawa M."/>
            <person name="Hiratani M."/>
            <person name="Abe I."/>
            <person name="Tsuji Y."/>
            <person name="Nakamura J."/>
        </authorList>
    </citation>
    <scope>NUCLEOTIDE SEQUENCE</scope>
    <source>
        <strain evidence="7">T-723</strain>
    </source>
</reference>
<evidence type="ECO:0000256" key="2">
    <source>
        <dbReference type="ARBA" id="ARBA00022977"/>
    </source>
</evidence>
<dbReference type="SUPFAM" id="SSF54373">
    <property type="entry name" value="FAD-linked reductases, C-terminal domain"/>
    <property type="match status" value="1"/>
</dbReference>
<proteinExistence type="predicted"/>
<dbReference type="RefSeq" id="WP_003849138.1">
    <property type="nucleotide sequence ID" value="NZ_BQKK01000001.1"/>
</dbReference>
<dbReference type="EC" id="1.4.3.19" evidence="5"/>
<feature type="domain" description="FAD dependent oxidoreductase" evidence="6">
    <location>
        <begin position="9"/>
        <end position="359"/>
    </location>
</feature>
<dbReference type="AlphaFoldDB" id="A0AAV5G6X0"/>
<dbReference type="PANTHER" id="PTHR13847">
    <property type="entry name" value="SARCOSINE DEHYDROGENASE-RELATED"/>
    <property type="match status" value="1"/>
</dbReference>
<dbReference type="InterPro" id="IPR006076">
    <property type="entry name" value="FAD-dep_OxRdtase"/>
</dbReference>
<evidence type="ECO:0000256" key="1">
    <source>
        <dbReference type="ARBA" id="ARBA00004948"/>
    </source>
</evidence>
<dbReference type="InterPro" id="IPR036188">
    <property type="entry name" value="FAD/NAD-bd_sf"/>
</dbReference>
<comment type="catalytic activity">
    <reaction evidence="4">
        <text>glycine + O2 + H2O = glyoxylate + H2O2 + NH4(+)</text>
        <dbReference type="Rhea" id="RHEA:11532"/>
        <dbReference type="ChEBI" id="CHEBI:15377"/>
        <dbReference type="ChEBI" id="CHEBI:15379"/>
        <dbReference type="ChEBI" id="CHEBI:16240"/>
        <dbReference type="ChEBI" id="CHEBI:28938"/>
        <dbReference type="ChEBI" id="CHEBI:36655"/>
        <dbReference type="ChEBI" id="CHEBI:57305"/>
        <dbReference type="EC" id="1.4.3.19"/>
    </reaction>
</comment>
<evidence type="ECO:0000256" key="5">
    <source>
        <dbReference type="ARBA" id="ARBA00050018"/>
    </source>
</evidence>
<protein>
    <recommendedName>
        <fullName evidence="5">glycine oxidase</fullName>
        <ecNumber evidence="5">1.4.3.19</ecNumber>
    </recommendedName>
</protein>
<dbReference type="SUPFAM" id="SSF51905">
    <property type="entry name" value="FAD/NAD(P)-binding domain"/>
    <property type="match status" value="1"/>
</dbReference>
<dbReference type="InterPro" id="IPR012727">
    <property type="entry name" value="Gly_oxidase_ThiO"/>
</dbReference>
<evidence type="ECO:0000313" key="7">
    <source>
        <dbReference type="EMBL" id="GJN42050.1"/>
    </source>
</evidence>
<dbReference type="PANTHER" id="PTHR13847:SF289">
    <property type="entry name" value="GLYCINE OXIDASE"/>
    <property type="match status" value="1"/>
</dbReference>
<organism evidence="7 8">
    <name type="scientific">Corynebacterium ammoniagenes</name>
    <name type="common">Brevibacterium ammoniagenes</name>
    <dbReference type="NCBI Taxonomy" id="1697"/>
    <lineage>
        <taxon>Bacteria</taxon>
        <taxon>Bacillati</taxon>
        <taxon>Actinomycetota</taxon>
        <taxon>Actinomycetes</taxon>
        <taxon>Mycobacteriales</taxon>
        <taxon>Corynebacteriaceae</taxon>
        <taxon>Corynebacterium</taxon>
    </lineage>
</organism>
<dbReference type="Proteomes" id="UP001054925">
    <property type="component" value="Unassembled WGS sequence"/>
</dbReference>
<evidence type="ECO:0000259" key="6">
    <source>
        <dbReference type="Pfam" id="PF01266"/>
    </source>
</evidence>
<dbReference type="Gene3D" id="3.50.50.60">
    <property type="entry name" value="FAD/NAD(P)-binding domain"/>
    <property type="match status" value="1"/>
</dbReference>
<dbReference type="GO" id="GO:0009228">
    <property type="term" value="P:thiamine biosynthetic process"/>
    <property type="evidence" value="ECO:0007669"/>
    <property type="project" value="UniProtKB-KW"/>
</dbReference>
<keyword evidence="3" id="KW-0560">Oxidoreductase</keyword>
<dbReference type="GO" id="GO:0043799">
    <property type="term" value="F:glycine oxidase activity"/>
    <property type="evidence" value="ECO:0007669"/>
    <property type="project" value="UniProtKB-EC"/>
</dbReference>
<accession>A0AAV5G6X0</accession>
<comment type="caution">
    <text evidence="7">The sequence shown here is derived from an EMBL/GenBank/DDBJ whole genome shotgun (WGS) entry which is preliminary data.</text>
</comment>